<dbReference type="EMBL" id="PFEC01000060">
    <property type="protein sequence ID" value="PJE61666.1"/>
    <property type="molecule type" value="Genomic_DNA"/>
</dbReference>
<name>A0A2M8KP10_9BACT</name>
<organism evidence="1 2">
    <name type="scientific">Candidatus Roizmanbacteria bacterium CG10_big_fil_rev_8_21_14_0_10_39_12</name>
    <dbReference type="NCBI Taxonomy" id="1974852"/>
    <lineage>
        <taxon>Bacteria</taxon>
        <taxon>Candidatus Roizmaniibacteriota</taxon>
    </lineage>
</organism>
<gene>
    <name evidence="1" type="ORF">COU87_03450</name>
</gene>
<evidence type="ECO:0000313" key="1">
    <source>
        <dbReference type="EMBL" id="PJE61666.1"/>
    </source>
</evidence>
<evidence type="ECO:0000313" key="2">
    <source>
        <dbReference type="Proteomes" id="UP000230222"/>
    </source>
</evidence>
<reference evidence="2" key="1">
    <citation type="submission" date="2017-09" db="EMBL/GenBank/DDBJ databases">
        <title>Depth-based differentiation of microbial function through sediment-hosted aquifers and enrichment of novel symbionts in the deep terrestrial subsurface.</title>
        <authorList>
            <person name="Probst A.J."/>
            <person name="Ladd B."/>
            <person name="Jarett J.K."/>
            <person name="Geller-Mcgrath D.E."/>
            <person name="Sieber C.M.K."/>
            <person name="Emerson J.B."/>
            <person name="Anantharaman K."/>
            <person name="Thomas B.C."/>
            <person name="Malmstrom R."/>
            <person name="Stieglmeier M."/>
            <person name="Klingl A."/>
            <person name="Woyke T."/>
            <person name="Ryan C.M."/>
            <person name="Banfield J.F."/>
        </authorList>
    </citation>
    <scope>NUCLEOTIDE SEQUENCE [LARGE SCALE GENOMIC DNA]</scope>
</reference>
<protein>
    <submittedName>
        <fullName evidence="1">Uncharacterized protein</fullName>
    </submittedName>
</protein>
<dbReference type="Proteomes" id="UP000230222">
    <property type="component" value="Unassembled WGS sequence"/>
</dbReference>
<sequence>MSEFDSLLEPMLYEINAQNYMLDVSNLVSNYPTLEVSVENMNSAEEADRWSEFEEDWSAEGWNEDVETAREVAAMIDQTPCARIAIYVFADPVNKKIVKDFLSRAKRMVGNHEGRVESTHIGNLQIPQKGEEDILSLWGKMIATFE</sequence>
<comment type="caution">
    <text evidence="1">The sequence shown here is derived from an EMBL/GenBank/DDBJ whole genome shotgun (WGS) entry which is preliminary data.</text>
</comment>
<accession>A0A2M8KP10</accession>
<proteinExistence type="predicted"/>
<dbReference type="AlphaFoldDB" id="A0A2M8KP10"/>